<feature type="compositionally biased region" description="Polar residues" evidence="1">
    <location>
        <begin position="23"/>
        <end position="44"/>
    </location>
</feature>
<dbReference type="AlphaFoldDB" id="A0A2V1D3X7"/>
<dbReference type="Proteomes" id="UP000244855">
    <property type="component" value="Unassembled WGS sequence"/>
</dbReference>
<protein>
    <submittedName>
        <fullName evidence="2">Uncharacterized protein</fullName>
    </submittedName>
</protein>
<accession>A0A2V1D3X7</accession>
<feature type="region of interest" description="Disordered" evidence="1">
    <location>
        <begin position="1"/>
        <end position="45"/>
    </location>
</feature>
<keyword evidence="3" id="KW-1185">Reference proteome</keyword>
<organism evidence="2 3">
    <name type="scientific">Periconia macrospinosa</name>
    <dbReference type="NCBI Taxonomy" id="97972"/>
    <lineage>
        <taxon>Eukaryota</taxon>
        <taxon>Fungi</taxon>
        <taxon>Dikarya</taxon>
        <taxon>Ascomycota</taxon>
        <taxon>Pezizomycotina</taxon>
        <taxon>Dothideomycetes</taxon>
        <taxon>Pleosporomycetidae</taxon>
        <taxon>Pleosporales</taxon>
        <taxon>Massarineae</taxon>
        <taxon>Periconiaceae</taxon>
        <taxon>Periconia</taxon>
    </lineage>
</organism>
<dbReference type="EMBL" id="KZ805710">
    <property type="protein sequence ID" value="PVH92193.1"/>
    <property type="molecule type" value="Genomic_DNA"/>
</dbReference>
<reference evidence="2 3" key="1">
    <citation type="journal article" date="2018" name="Sci. Rep.">
        <title>Comparative genomics provides insights into the lifestyle and reveals functional heterogeneity of dark septate endophytic fungi.</title>
        <authorList>
            <person name="Knapp D.G."/>
            <person name="Nemeth J.B."/>
            <person name="Barry K."/>
            <person name="Hainaut M."/>
            <person name="Henrissat B."/>
            <person name="Johnson J."/>
            <person name="Kuo A."/>
            <person name="Lim J.H.P."/>
            <person name="Lipzen A."/>
            <person name="Nolan M."/>
            <person name="Ohm R.A."/>
            <person name="Tamas L."/>
            <person name="Grigoriev I.V."/>
            <person name="Spatafora J.W."/>
            <person name="Nagy L.G."/>
            <person name="Kovacs G.M."/>
        </authorList>
    </citation>
    <scope>NUCLEOTIDE SEQUENCE [LARGE SCALE GENOMIC DNA]</scope>
    <source>
        <strain evidence="2 3">DSE2036</strain>
    </source>
</reference>
<sequence length="86" mass="9749">MEDNLHIGYTVQNDLNDTEDRQLPSSTARKSWRSPSSNSLNATMKSRREQEALVIALVGIESSKLDKSYAVRPPMKRTPFSYSMQS</sequence>
<evidence type="ECO:0000313" key="3">
    <source>
        <dbReference type="Proteomes" id="UP000244855"/>
    </source>
</evidence>
<evidence type="ECO:0000256" key="1">
    <source>
        <dbReference type="SAM" id="MobiDB-lite"/>
    </source>
</evidence>
<name>A0A2V1D3X7_9PLEO</name>
<evidence type="ECO:0000313" key="2">
    <source>
        <dbReference type="EMBL" id="PVH92193.1"/>
    </source>
</evidence>
<gene>
    <name evidence="2" type="ORF">DM02DRAFT_620095</name>
</gene>
<proteinExistence type="predicted"/>
<dbReference type="OrthoDB" id="166746at2759"/>